<feature type="compositionally biased region" description="Polar residues" evidence="1">
    <location>
        <begin position="84"/>
        <end position="93"/>
    </location>
</feature>
<comment type="caution">
    <text evidence="2">The sequence shown here is derived from an EMBL/GenBank/DDBJ whole genome shotgun (WGS) entry which is preliminary data.</text>
</comment>
<evidence type="ECO:0000313" key="3">
    <source>
        <dbReference type="Proteomes" id="UP000541558"/>
    </source>
</evidence>
<feature type="region of interest" description="Disordered" evidence="1">
    <location>
        <begin position="80"/>
        <end position="99"/>
    </location>
</feature>
<protein>
    <submittedName>
        <fullName evidence="2">Uncharacterized protein</fullName>
    </submittedName>
</protein>
<name>A0A8H5BE70_9AGAR</name>
<feature type="region of interest" description="Disordered" evidence="1">
    <location>
        <begin position="116"/>
        <end position="137"/>
    </location>
</feature>
<accession>A0A8H5BE70</accession>
<proteinExistence type="predicted"/>
<organism evidence="2 3">
    <name type="scientific">Ephemerocybe angulata</name>
    <dbReference type="NCBI Taxonomy" id="980116"/>
    <lineage>
        <taxon>Eukaryota</taxon>
        <taxon>Fungi</taxon>
        <taxon>Dikarya</taxon>
        <taxon>Basidiomycota</taxon>
        <taxon>Agaricomycotina</taxon>
        <taxon>Agaricomycetes</taxon>
        <taxon>Agaricomycetidae</taxon>
        <taxon>Agaricales</taxon>
        <taxon>Agaricineae</taxon>
        <taxon>Psathyrellaceae</taxon>
        <taxon>Ephemerocybe</taxon>
    </lineage>
</organism>
<evidence type="ECO:0000313" key="2">
    <source>
        <dbReference type="EMBL" id="KAF5320557.1"/>
    </source>
</evidence>
<keyword evidence="3" id="KW-1185">Reference proteome</keyword>
<dbReference type="EMBL" id="JAACJK010000169">
    <property type="protein sequence ID" value="KAF5320557.1"/>
    <property type="molecule type" value="Genomic_DNA"/>
</dbReference>
<dbReference type="OrthoDB" id="10518271at2759"/>
<feature type="compositionally biased region" description="Acidic residues" evidence="1">
    <location>
        <begin position="127"/>
        <end position="137"/>
    </location>
</feature>
<gene>
    <name evidence="2" type="ORF">D9611_010688</name>
</gene>
<reference evidence="2 3" key="1">
    <citation type="journal article" date="2020" name="ISME J.">
        <title>Uncovering the hidden diversity of litter-decomposition mechanisms in mushroom-forming fungi.</title>
        <authorList>
            <person name="Floudas D."/>
            <person name="Bentzer J."/>
            <person name="Ahren D."/>
            <person name="Johansson T."/>
            <person name="Persson P."/>
            <person name="Tunlid A."/>
        </authorList>
    </citation>
    <scope>NUCLEOTIDE SEQUENCE [LARGE SCALE GENOMIC DNA]</scope>
    <source>
        <strain evidence="2 3">CBS 175.51</strain>
    </source>
</reference>
<sequence>MLIGKKVHTTLTPNSLTITKVILLITSGYITDVSRERRMVQHHNNCNFVPIVACRLLLNIRMPEDRALFSRVSTLLFEPGGRMSSLQSDSSTSEKPHKRAQFLGIGRTCGMKKGKKEVEENAAGSDGDCETLQEEEV</sequence>
<evidence type="ECO:0000256" key="1">
    <source>
        <dbReference type="SAM" id="MobiDB-lite"/>
    </source>
</evidence>
<dbReference type="AlphaFoldDB" id="A0A8H5BE70"/>
<dbReference type="Proteomes" id="UP000541558">
    <property type="component" value="Unassembled WGS sequence"/>
</dbReference>